<feature type="domain" description="DEAD-box RNA helicase Q" evidence="10">
    <location>
        <begin position="2"/>
        <end position="30"/>
    </location>
</feature>
<evidence type="ECO:0000256" key="6">
    <source>
        <dbReference type="PROSITE-ProRule" id="PRU00552"/>
    </source>
</evidence>
<dbReference type="PROSITE" id="PS51194">
    <property type="entry name" value="HELICASE_CTER"/>
    <property type="match status" value="1"/>
</dbReference>
<protein>
    <submittedName>
        <fullName evidence="11">RNA helicase</fullName>
    </submittedName>
</protein>
<accession>A0A212JMF2</accession>
<dbReference type="InterPro" id="IPR044742">
    <property type="entry name" value="DEAD/DEAH_RhlB"/>
</dbReference>
<dbReference type="GO" id="GO:0005524">
    <property type="term" value="F:ATP binding"/>
    <property type="evidence" value="ECO:0007669"/>
    <property type="project" value="UniProtKB-KW"/>
</dbReference>
<dbReference type="Gene3D" id="3.40.50.300">
    <property type="entry name" value="P-loop containing nucleotide triphosphate hydrolases"/>
    <property type="match status" value="2"/>
</dbReference>
<feature type="domain" description="Helicase C-terminal" evidence="9">
    <location>
        <begin position="235"/>
        <end position="380"/>
    </location>
</feature>
<organism evidence="11">
    <name type="scientific">uncultured Alphaproteobacteria bacterium</name>
    <dbReference type="NCBI Taxonomy" id="91750"/>
    <lineage>
        <taxon>Bacteria</taxon>
        <taxon>Pseudomonadati</taxon>
        <taxon>Pseudomonadota</taxon>
        <taxon>Alphaproteobacteria</taxon>
        <taxon>environmental samples</taxon>
    </lineage>
</organism>
<dbReference type="InterPro" id="IPR027417">
    <property type="entry name" value="P-loop_NTPase"/>
</dbReference>
<dbReference type="SMART" id="SM00490">
    <property type="entry name" value="HELICc"/>
    <property type="match status" value="1"/>
</dbReference>
<dbReference type="GO" id="GO:0016787">
    <property type="term" value="F:hydrolase activity"/>
    <property type="evidence" value="ECO:0007669"/>
    <property type="project" value="UniProtKB-KW"/>
</dbReference>
<dbReference type="Pfam" id="PF00271">
    <property type="entry name" value="Helicase_C"/>
    <property type="match status" value="1"/>
</dbReference>
<dbReference type="EMBL" id="FLUO01000001">
    <property type="protein sequence ID" value="SBW00607.1"/>
    <property type="molecule type" value="Genomic_DNA"/>
</dbReference>
<dbReference type="InterPro" id="IPR014001">
    <property type="entry name" value="Helicase_ATP-bd"/>
</dbReference>
<evidence type="ECO:0000256" key="1">
    <source>
        <dbReference type="ARBA" id="ARBA00022741"/>
    </source>
</evidence>
<feature type="compositionally biased region" description="Basic residues" evidence="7">
    <location>
        <begin position="394"/>
        <end position="403"/>
    </location>
</feature>
<dbReference type="CDD" id="cd18787">
    <property type="entry name" value="SF2_C_DEAD"/>
    <property type="match status" value="1"/>
</dbReference>
<dbReference type="SUPFAM" id="SSF52540">
    <property type="entry name" value="P-loop containing nucleoside triphosphate hydrolases"/>
    <property type="match status" value="1"/>
</dbReference>
<keyword evidence="4" id="KW-0067">ATP-binding</keyword>
<dbReference type="PANTHER" id="PTHR47959">
    <property type="entry name" value="ATP-DEPENDENT RNA HELICASE RHLE-RELATED"/>
    <property type="match status" value="1"/>
</dbReference>
<dbReference type="InterPro" id="IPR050079">
    <property type="entry name" value="DEAD_box_RNA_helicase"/>
</dbReference>
<sequence>MTQFSELGLSEPLLRAVGATGYTQTTPIQANAIPALLSGHDVVGIAQTGTGKTAAFVLPLLHSLAAMPHRAASRSPHALILAPTRELAAQIDANLREYGRFLPLTSTVVVGGVSARPQIAALRRGCDIVVATPGRLLDLMGSGDVSLGEVVWAVLDEADQMMDMGFLPAIRRIMARLPKRRRTALFSATMPVTIRRLAEAFLDRPQEIRVTPAARPAERVAQTVMLVSTAEKQTALQTILDAPEVTSAIVFTRTKRGADRVARQLALKGLAAGAIHGNRSQTQRERTLREFKSGEITVLVATDIAARGLDIEGVSHVINFEIPNTPESYIHRIGRTARAGAAGIAISLCDAAERPLLRDIERLIGRSLVDGADEPTARASMRPGKGISPASKGSHAKSCHRRSQQAALHAA</sequence>
<dbReference type="PROSITE" id="PS51195">
    <property type="entry name" value="Q_MOTIF"/>
    <property type="match status" value="1"/>
</dbReference>
<dbReference type="InterPro" id="IPR014014">
    <property type="entry name" value="RNA_helicase_DEAD_Q_motif"/>
</dbReference>
<evidence type="ECO:0000256" key="4">
    <source>
        <dbReference type="ARBA" id="ARBA00022840"/>
    </source>
</evidence>
<dbReference type="PROSITE" id="PS51192">
    <property type="entry name" value="HELICASE_ATP_BIND_1"/>
    <property type="match status" value="1"/>
</dbReference>
<dbReference type="SMART" id="SM00487">
    <property type="entry name" value="DEXDc"/>
    <property type="match status" value="1"/>
</dbReference>
<keyword evidence="2" id="KW-0378">Hydrolase</keyword>
<evidence type="ECO:0000256" key="5">
    <source>
        <dbReference type="ARBA" id="ARBA00038437"/>
    </source>
</evidence>
<keyword evidence="3 11" id="KW-0347">Helicase</keyword>
<evidence type="ECO:0000259" key="8">
    <source>
        <dbReference type="PROSITE" id="PS51192"/>
    </source>
</evidence>
<proteinExistence type="inferred from homology"/>
<feature type="short sequence motif" description="Q motif" evidence="6">
    <location>
        <begin position="2"/>
        <end position="30"/>
    </location>
</feature>
<name>A0A212JMF2_9PROT</name>
<evidence type="ECO:0000256" key="3">
    <source>
        <dbReference type="ARBA" id="ARBA00022806"/>
    </source>
</evidence>
<dbReference type="InterPro" id="IPR011545">
    <property type="entry name" value="DEAD/DEAH_box_helicase_dom"/>
</dbReference>
<reference evidence="11" key="1">
    <citation type="submission" date="2016-04" db="EMBL/GenBank/DDBJ databases">
        <authorList>
            <person name="Evans L.H."/>
            <person name="Alamgir A."/>
            <person name="Owens N."/>
            <person name="Weber N.D."/>
            <person name="Virtaneva K."/>
            <person name="Barbian K."/>
            <person name="Babar A."/>
            <person name="Rosenke K."/>
        </authorList>
    </citation>
    <scope>NUCLEOTIDE SEQUENCE</scope>
    <source>
        <strain evidence="11">86</strain>
    </source>
</reference>
<gene>
    <name evidence="11" type="primary">rhlE</name>
    <name evidence="11" type="ORF">KL86APRO_11317</name>
</gene>
<evidence type="ECO:0000259" key="10">
    <source>
        <dbReference type="PROSITE" id="PS51195"/>
    </source>
</evidence>
<dbReference type="CDD" id="cd00268">
    <property type="entry name" value="DEADc"/>
    <property type="match status" value="1"/>
</dbReference>
<dbReference type="GO" id="GO:0003676">
    <property type="term" value="F:nucleic acid binding"/>
    <property type="evidence" value="ECO:0007669"/>
    <property type="project" value="InterPro"/>
</dbReference>
<dbReference type="PANTHER" id="PTHR47959:SF13">
    <property type="entry name" value="ATP-DEPENDENT RNA HELICASE RHLE"/>
    <property type="match status" value="1"/>
</dbReference>
<dbReference type="AlphaFoldDB" id="A0A212JMF2"/>
<evidence type="ECO:0000313" key="11">
    <source>
        <dbReference type="EMBL" id="SBW00607.1"/>
    </source>
</evidence>
<evidence type="ECO:0000256" key="2">
    <source>
        <dbReference type="ARBA" id="ARBA00022801"/>
    </source>
</evidence>
<dbReference type="GO" id="GO:0003724">
    <property type="term" value="F:RNA helicase activity"/>
    <property type="evidence" value="ECO:0007669"/>
    <property type="project" value="InterPro"/>
</dbReference>
<feature type="region of interest" description="Disordered" evidence="7">
    <location>
        <begin position="374"/>
        <end position="411"/>
    </location>
</feature>
<dbReference type="InterPro" id="IPR001650">
    <property type="entry name" value="Helicase_C-like"/>
</dbReference>
<feature type="domain" description="Helicase ATP-binding" evidence="8">
    <location>
        <begin position="33"/>
        <end position="208"/>
    </location>
</feature>
<evidence type="ECO:0000259" key="9">
    <source>
        <dbReference type="PROSITE" id="PS51194"/>
    </source>
</evidence>
<dbReference type="GO" id="GO:0005829">
    <property type="term" value="C:cytosol"/>
    <property type="evidence" value="ECO:0007669"/>
    <property type="project" value="TreeGrafter"/>
</dbReference>
<dbReference type="Pfam" id="PF00270">
    <property type="entry name" value="DEAD"/>
    <property type="match status" value="1"/>
</dbReference>
<evidence type="ECO:0000256" key="7">
    <source>
        <dbReference type="SAM" id="MobiDB-lite"/>
    </source>
</evidence>
<keyword evidence="1" id="KW-0547">Nucleotide-binding</keyword>
<comment type="similarity">
    <text evidence="5">Belongs to the DEAD box helicase family.</text>
</comment>